<dbReference type="InterPro" id="IPR001190">
    <property type="entry name" value="SRCR"/>
</dbReference>
<dbReference type="GO" id="GO:0016020">
    <property type="term" value="C:membrane"/>
    <property type="evidence" value="ECO:0007669"/>
    <property type="project" value="UniProtKB-SubCell"/>
</dbReference>
<protein>
    <recommendedName>
        <fullName evidence="11">SRCR domain-containing protein</fullName>
    </recommendedName>
</protein>
<comment type="subcellular location">
    <subcellularLocation>
        <location evidence="1">Membrane</location>
        <topology evidence="1">Single-pass membrane protein</topology>
    </subcellularLocation>
</comment>
<evidence type="ECO:0000256" key="2">
    <source>
        <dbReference type="ARBA" id="ARBA00022692"/>
    </source>
</evidence>
<feature type="domain" description="SRCR" evidence="11">
    <location>
        <begin position="1"/>
        <end position="99"/>
    </location>
</feature>
<gene>
    <name evidence="12" type="ORF">MEDL_12629</name>
</gene>
<keyword evidence="7 10" id="KW-1015">Disulfide bond</keyword>
<evidence type="ECO:0000259" key="11">
    <source>
        <dbReference type="PROSITE" id="PS50287"/>
    </source>
</evidence>
<dbReference type="FunFam" id="3.10.250.10:FF:000007">
    <property type="entry name" value="Soluble scavenger receptor cysteine-rich domain-containing protein SSC5D"/>
    <property type="match status" value="1"/>
</dbReference>
<evidence type="ECO:0000313" key="13">
    <source>
        <dbReference type="Proteomes" id="UP000683360"/>
    </source>
</evidence>
<dbReference type="FunFam" id="3.10.250.10:FF:000001">
    <property type="entry name" value="Lysyl oxidase 4 isoform X1"/>
    <property type="match status" value="2"/>
</dbReference>
<proteinExistence type="predicted"/>
<feature type="disulfide bond" evidence="10">
    <location>
        <begin position="483"/>
        <end position="493"/>
    </location>
</feature>
<reference evidence="12" key="1">
    <citation type="submission" date="2021-03" db="EMBL/GenBank/DDBJ databases">
        <authorList>
            <person name="Bekaert M."/>
        </authorList>
    </citation>
    <scope>NUCLEOTIDE SEQUENCE</scope>
</reference>
<feature type="domain" description="SRCR" evidence="11">
    <location>
        <begin position="415"/>
        <end position="514"/>
    </location>
</feature>
<feature type="disulfide bond" evidence="10">
    <location>
        <begin position="68"/>
        <end position="78"/>
    </location>
</feature>
<feature type="domain" description="SRCR" evidence="11">
    <location>
        <begin position="311"/>
        <end position="412"/>
    </location>
</feature>
<dbReference type="Proteomes" id="UP000683360">
    <property type="component" value="Unassembled WGS sequence"/>
</dbReference>
<evidence type="ECO:0000256" key="6">
    <source>
        <dbReference type="ARBA" id="ARBA00023136"/>
    </source>
</evidence>
<dbReference type="EMBL" id="CAJPWZ010000655">
    <property type="protein sequence ID" value="CAG2197844.1"/>
    <property type="molecule type" value="Genomic_DNA"/>
</dbReference>
<organism evidence="12 13">
    <name type="scientific">Mytilus edulis</name>
    <name type="common">Blue mussel</name>
    <dbReference type="NCBI Taxonomy" id="6550"/>
    <lineage>
        <taxon>Eukaryota</taxon>
        <taxon>Metazoa</taxon>
        <taxon>Spiralia</taxon>
        <taxon>Lophotrochozoa</taxon>
        <taxon>Mollusca</taxon>
        <taxon>Bivalvia</taxon>
        <taxon>Autobranchia</taxon>
        <taxon>Pteriomorphia</taxon>
        <taxon>Mytilida</taxon>
        <taxon>Mytiloidea</taxon>
        <taxon>Mytilidae</taxon>
        <taxon>Mytilinae</taxon>
        <taxon>Mytilus</taxon>
    </lineage>
</organism>
<comment type="caution">
    <text evidence="10">Lacks conserved residue(s) required for the propagation of feature annotation.</text>
</comment>
<dbReference type="FunFam" id="3.10.250.10:FF:000011">
    <property type="entry name" value="Scavenger receptor class A member 5"/>
    <property type="match status" value="1"/>
</dbReference>
<evidence type="ECO:0000256" key="9">
    <source>
        <dbReference type="ARBA" id="ARBA00023180"/>
    </source>
</evidence>
<feature type="disulfide bond" evidence="10">
    <location>
        <begin position="277"/>
        <end position="287"/>
    </location>
</feature>
<evidence type="ECO:0000256" key="8">
    <source>
        <dbReference type="ARBA" id="ARBA00023170"/>
    </source>
</evidence>
<dbReference type="PRINTS" id="PR00258">
    <property type="entry name" value="SPERACTRCPTR"/>
</dbReference>
<dbReference type="AlphaFoldDB" id="A0A8S3QQB3"/>
<keyword evidence="4" id="KW-0677">Repeat</keyword>
<dbReference type="SMART" id="SM00202">
    <property type="entry name" value="SR"/>
    <property type="match status" value="5"/>
</dbReference>
<keyword evidence="8" id="KW-0675">Receptor</keyword>
<keyword evidence="3" id="KW-0732">Signal</keyword>
<evidence type="ECO:0000256" key="1">
    <source>
        <dbReference type="ARBA" id="ARBA00004167"/>
    </source>
</evidence>
<evidence type="ECO:0000256" key="4">
    <source>
        <dbReference type="ARBA" id="ARBA00022737"/>
    </source>
</evidence>
<evidence type="ECO:0000256" key="7">
    <source>
        <dbReference type="ARBA" id="ARBA00023157"/>
    </source>
</evidence>
<keyword evidence="9" id="KW-0325">Glycoprotein</keyword>
<sequence length="686" mass="75843">MAVIRQKEESKLNIITPGGTVCENKFEESEARVICRMLGYDTVHPLVYIGDHFQINGSGPIWIDNLRCWGTEDDLGQCDFSPWGKNKCTHQQDVGVACGISIRLVDGTSYNEGRVEIFHGGEWGTICENQFTESEGQVVCRMLGLDTENVTVMSSAIHGNGNQNIRIEGLDCTGREPHIAACKFHGWGHIRCSADKAVGVICGGTRMRLVGSRRPSEGRLEILHNNAWGTVCSDNFDNTDAATVCRILGYKTNFPYAIGGAFFGEGTGRVWLDNINCNGTEDDIFKCKSTGWGATNCGHSKDVSIICDTMVRLVDGTKPANGRIEIFHNGFWGTICDNTFDQGTASVVCTMLGYNNSDAVIYPNSYFGEGRGQIFLSDLRCDGIELDIERCQYTSWENSSCSHKNDISIDCATPVRLFGGRGPFEGTIELFHFGSWGEVCDTNFDTRDAQVICKMLEYTSRTPRLLNSTTYGTGLVWMKNLECNGEESDIALCKSGGFGSKSCSLDKKAAIYCGSRKIEIEVQKIDGIKEGLSNLSTRVQTNEETIVEIQDRNSKVEESVEKMGQIVHTIVDKYSANAEEISQIKDRMETIGEDNGTSSNIAIKELKADMLDLKCRSMSDNLVFSGLAFQREESCQLKIQNFLLNELDIPYNVNLGSVHRFGKPGLNGARPIVAKFIHRDELEDVL</sequence>
<dbReference type="PROSITE" id="PS00420">
    <property type="entry name" value="SRCR_1"/>
    <property type="match status" value="2"/>
</dbReference>
<feature type="domain" description="SRCR" evidence="11">
    <location>
        <begin position="102"/>
        <end position="203"/>
    </location>
</feature>
<keyword evidence="5" id="KW-1133">Transmembrane helix</keyword>
<evidence type="ECO:0000256" key="10">
    <source>
        <dbReference type="PROSITE-ProRule" id="PRU00196"/>
    </source>
</evidence>
<evidence type="ECO:0000256" key="3">
    <source>
        <dbReference type="ARBA" id="ARBA00022729"/>
    </source>
</evidence>
<feature type="domain" description="SRCR" evidence="11">
    <location>
        <begin position="207"/>
        <end position="308"/>
    </location>
</feature>
<evidence type="ECO:0000313" key="12">
    <source>
        <dbReference type="EMBL" id="CAG2197844.1"/>
    </source>
</evidence>
<keyword evidence="6" id="KW-0472">Membrane</keyword>
<feature type="disulfide bond" evidence="10">
    <location>
        <begin position="381"/>
        <end position="391"/>
    </location>
</feature>
<keyword evidence="2" id="KW-0812">Transmembrane</keyword>
<dbReference type="OrthoDB" id="6128208at2759"/>
<dbReference type="InterPro" id="IPR036772">
    <property type="entry name" value="SRCR-like_dom_sf"/>
</dbReference>
<dbReference type="SUPFAM" id="SSF56487">
    <property type="entry name" value="SRCR-like"/>
    <property type="match status" value="5"/>
</dbReference>
<dbReference type="Gene3D" id="3.10.250.10">
    <property type="entry name" value="SRCR-like domain"/>
    <property type="match status" value="5"/>
</dbReference>
<dbReference type="PROSITE" id="PS50287">
    <property type="entry name" value="SRCR_2"/>
    <property type="match status" value="5"/>
</dbReference>
<name>A0A8S3QQB3_MYTED</name>
<dbReference type="FunFam" id="3.10.250.10:FF:000016">
    <property type="entry name" value="Scavenger receptor cysteine-rich protein type 12"/>
    <property type="match status" value="1"/>
</dbReference>
<accession>A0A8S3QQB3</accession>
<keyword evidence="13" id="KW-1185">Reference proteome</keyword>
<comment type="caution">
    <text evidence="12">The sequence shown here is derived from an EMBL/GenBank/DDBJ whole genome shotgun (WGS) entry which is preliminary data.</text>
</comment>
<evidence type="ECO:0000256" key="5">
    <source>
        <dbReference type="ARBA" id="ARBA00022989"/>
    </source>
</evidence>
<feature type="disulfide bond" evidence="10">
    <location>
        <begin position="172"/>
        <end position="182"/>
    </location>
</feature>
<dbReference type="Pfam" id="PF00530">
    <property type="entry name" value="SRCR"/>
    <property type="match status" value="5"/>
</dbReference>
<dbReference type="PANTHER" id="PTHR19331:SF465">
    <property type="entry name" value="EGG PEPTIDE SPERACT RECEPTOR"/>
    <property type="match status" value="1"/>
</dbReference>
<dbReference type="PANTHER" id="PTHR19331">
    <property type="entry name" value="SCAVENGER RECEPTOR DOMAIN-CONTAINING"/>
    <property type="match status" value="1"/>
</dbReference>